<dbReference type="RefSeq" id="WP_041112464.1">
    <property type="nucleotide sequence ID" value="NZ_CP004373.1"/>
</dbReference>
<accession>A0A067Z5I7</accession>
<dbReference type="GeneID" id="56906684"/>
<dbReference type="Pfam" id="PF06258">
    <property type="entry name" value="Mito_fiss_Elm1"/>
    <property type="match status" value="1"/>
</dbReference>
<dbReference type="EMBL" id="CP004373">
    <property type="protein sequence ID" value="AHK72326.1"/>
    <property type="molecule type" value="Genomic_DNA"/>
</dbReference>
<evidence type="ECO:0000313" key="2">
    <source>
        <dbReference type="Proteomes" id="UP000031656"/>
    </source>
</evidence>
<sequence length="310" mass="34020">MKAIIIAEDFAGMRAQGAGLAEKAGLEWDFRPVRIHPFWSRFPARYWPSPLRRVDPIRIPEDIGLIICIGGTGGVIGRAVARREGLPVVQIQNPRMPVSKFDLVIANTHDGISGPNVLISRNALHPVTPQKLAAARAEWEERLKQDARPLLSILVGGANGRFSLEPGEAERMADGIITFTKRNAMQAVLTPSRRTDPAAVAVFRERLEPYGIAVLTGSGDDNPYMGMLACADMIAVTTDSVSMISEAVATSAPVLVFPLPGRSSRISRFVKTLEDAGRVKWFDPAQVPWDVMPLDDTPLVAREMRRRLKL</sequence>
<dbReference type="Proteomes" id="UP000031656">
    <property type="component" value="Chromosome"/>
</dbReference>
<dbReference type="InterPro" id="IPR009367">
    <property type="entry name" value="Elm1-like"/>
</dbReference>
<dbReference type="SUPFAM" id="SSF53756">
    <property type="entry name" value="UDP-Glycosyltransferase/glycogen phosphorylase"/>
    <property type="match status" value="1"/>
</dbReference>
<dbReference type="HOGENOM" id="CLU_048241_0_0_5"/>
<dbReference type="KEGG" id="goy:GLS_c24580"/>
<reference evidence="1 2" key="1">
    <citation type="journal article" date="2015" name="Appl. Microbiol. Biotechnol.">
        <title>The consequence of an additional NADH dehydrogenase paralog on the growth of Gluconobacter oxydans DSM3504.</title>
        <authorList>
            <person name="Kostner D."/>
            <person name="Luchterhand B."/>
            <person name="Junker A."/>
            <person name="Volland S."/>
            <person name="Daniel R."/>
            <person name="Buchs J."/>
            <person name="Liebl W."/>
            <person name="Ehrenreich A."/>
        </authorList>
    </citation>
    <scope>NUCLEOTIDE SEQUENCE [LARGE SCALE GENOMIC DNA]</scope>
    <source>
        <strain evidence="1">DSM 3504</strain>
    </source>
</reference>
<protein>
    <submittedName>
        <fullName evidence="1">Uncharacterized protein</fullName>
    </submittedName>
</protein>
<dbReference type="PANTHER" id="PTHR33986">
    <property type="entry name" value="OS02G0535700 PROTEIN"/>
    <property type="match status" value="1"/>
</dbReference>
<dbReference type="AlphaFoldDB" id="A0A067Z5I7"/>
<dbReference type="PANTHER" id="PTHR33986:SF15">
    <property type="entry name" value="MITOCHONDRIAL FISSION PROTEIN ELM1"/>
    <property type="match status" value="1"/>
</dbReference>
<gene>
    <name evidence="1" type="ORF">GLS_c24580</name>
</gene>
<name>A0A067Z5I7_GLUOY</name>
<proteinExistence type="predicted"/>
<organism evidence="1 2">
    <name type="scientific">Gluconobacter oxydans DSM 3504</name>
    <dbReference type="NCBI Taxonomy" id="1288313"/>
    <lineage>
        <taxon>Bacteria</taxon>
        <taxon>Pseudomonadati</taxon>
        <taxon>Pseudomonadota</taxon>
        <taxon>Alphaproteobacteria</taxon>
        <taxon>Acetobacterales</taxon>
        <taxon>Acetobacteraceae</taxon>
        <taxon>Gluconobacter</taxon>
    </lineage>
</organism>
<evidence type="ECO:0000313" key="1">
    <source>
        <dbReference type="EMBL" id="AHK72326.1"/>
    </source>
</evidence>